<dbReference type="PANTHER" id="PTHR19282">
    <property type="entry name" value="TETRASPANIN"/>
    <property type="match status" value="1"/>
</dbReference>
<evidence type="ECO:0000256" key="3">
    <source>
        <dbReference type="ARBA" id="ARBA00022692"/>
    </source>
</evidence>
<dbReference type="Gene3D" id="1.10.1450.10">
    <property type="entry name" value="Tetraspanin"/>
    <property type="match status" value="1"/>
</dbReference>
<reference evidence="8" key="1">
    <citation type="submission" date="2021-01" db="UniProtKB">
        <authorList>
            <consortium name="EnsemblMetazoa"/>
        </authorList>
    </citation>
    <scope>IDENTIFICATION</scope>
</reference>
<dbReference type="Pfam" id="PF00335">
    <property type="entry name" value="Tetraspanin"/>
    <property type="match status" value="1"/>
</dbReference>
<comment type="similarity">
    <text evidence="2 7">Belongs to the tetraspanin (TM4SF) family.</text>
</comment>
<evidence type="ECO:0000256" key="6">
    <source>
        <dbReference type="PIRSR" id="PIRSR002419-1"/>
    </source>
</evidence>
<keyword evidence="4 7" id="KW-1133">Transmembrane helix</keyword>
<keyword evidence="3 7" id="KW-0812">Transmembrane</keyword>
<dbReference type="PRINTS" id="PR00259">
    <property type="entry name" value="TMFOUR"/>
</dbReference>
<keyword evidence="9" id="KW-1185">Reference proteome</keyword>
<dbReference type="PIRSF" id="PIRSF002419">
    <property type="entry name" value="Tetraspanin"/>
    <property type="match status" value="1"/>
</dbReference>
<keyword evidence="5 7" id="KW-0472">Membrane</keyword>
<feature type="disulfide bond" evidence="6">
    <location>
        <begin position="155"/>
        <end position="171"/>
    </location>
</feature>
<dbReference type="PANTHER" id="PTHR19282:SF431">
    <property type="entry name" value="TETRASPANIN 26A, ISOFORM B-RELATED"/>
    <property type="match status" value="1"/>
</dbReference>
<feature type="transmembrane region" description="Helical" evidence="7">
    <location>
        <begin position="64"/>
        <end position="85"/>
    </location>
</feature>
<dbReference type="Proteomes" id="UP000594262">
    <property type="component" value="Unplaced"/>
</dbReference>
<organism evidence="8 9">
    <name type="scientific">Clytia hemisphaerica</name>
    <dbReference type="NCBI Taxonomy" id="252671"/>
    <lineage>
        <taxon>Eukaryota</taxon>
        <taxon>Metazoa</taxon>
        <taxon>Cnidaria</taxon>
        <taxon>Hydrozoa</taxon>
        <taxon>Hydroidolina</taxon>
        <taxon>Leptothecata</taxon>
        <taxon>Obeliida</taxon>
        <taxon>Clytiidae</taxon>
        <taxon>Clytia</taxon>
    </lineage>
</organism>
<feature type="transmembrane region" description="Helical" evidence="7">
    <location>
        <begin position="97"/>
        <end position="117"/>
    </location>
</feature>
<evidence type="ECO:0000256" key="1">
    <source>
        <dbReference type="ARBA" id="ARBA00004141"/>
    </source>
</evidence>
<dbReference type="SUPFAM" id="SSF48652">
    <property type="entry name" value="Tetraspanin"/>
    <property type="match status" value="1"/>
</dbReference>
<sequence length="273" mass="31234">MDQDTDQLMEEPETKVSSRLKYFLLAFSMFFWLLGALFAAIGGYVVSQKTGYEELSDFATDPGIILATLGCFIFVVSSFGVLGSLRENVCLLNTYKYFLLVTLVFELICGLIAFAFWPEVKKMVDRNLSLAIEKYTSNVDLRNMMDKLQRELECCGSLTIDDWDSNPYFSCKNVESYRSCGVPWSCCLRKYERNRQCGYGVRKNRVHVKMSNEIYTIGCLDKGFEFFRNNMMLVAAMAVAFTLPLVIGIFSIHIFVGQILSQLVKVNREKIYL</sequence>
<dbReference type="GO" id="GO:0005886">
    <property type="term" value="C:plasma membrane"/>
    <property type="evidence" value="ECO:0007669"/>
    <property type="project" value="TreeGrafter"/>
</dbReference>
<dbReference type="AlphaFoldDB" id="A0A7M5UFW5"/>
<keyword evidence="6" id="KW-1015">Disulfide bond</keyword>
<name>A0A7M5UFW5_9CNID</name>
<protein>
    <recommendedName>
        <fullName evidence="7">Tetraspanin</fullName>
    </recommendedName>
</protein>
<feature type="transmembrane region" description="Helical" evidence="7">
    <location>
        <begin position="22"/>
        <end position="44"/>
    </location>
</feature>
<evidence type="ECO:0000313" key="8">
    <source>
        <dbReference type="EnsemblMetazoa" id="CLYHEMP010112.1"/>
    </source>
</evidence>
<dbReference type="EnsemblMetazoa" id="CLYHEMT010112.1">
    <property type="protein sequence ID" value="CLYHEMP010112.1"/>
    <property type="gene ID" value="CLYHEMG010112"/>
</dbReference>
<accession>A0A7M5UFW5</accession>
<dbReference type="InterPro" id="IPR000301">
    <property type="entry name" value="Tetraspanin_animals"/>
</dbReference>
<dbReference type="OrthoDB" id="2014092at2759"/>
<dbReference type="InterPro" id="IPR008952">
    <property type="entry name" value="Tetraspanin_EC2_sf"/>
</dbReference>
<evidence type="ECO:0000256" key="4">
    <source>
        <dbReference type="ARBA" id="ARBA00022989"/>
    </source>
</evidence>
<evidence type="ECO:0000313" key="9">
    <source>
        <dbReference type="Proteomes" id="UP000594262"/>
    </source>
</evidence>
<evidence type="ECO:0000256" key="7">
    <source>
        <dbReference type="RuleBase" id="RU361218"/>
    </source>
</evidence>
<feature type="transmembrane region" description="Helical" evidence="7">
    <location>
        <begin position="231"/>
        <end position="256"/>
    </location>
</feature>
<comment type="subcellular location">
    <subcellularLocation>
        <location evidence="1 7">Membrane</location>
        <topology evidence="1 7">Multi-pass membrane protein</topology>
    </subcellularLocation>
</comment>
<evidence type="ECO:0000256" key="5">
    <source>
        <dbReference type="ARBA" id="ARBA00023136"/>
    </source>
</evidence>
<proteinExistence type="inferred from homology"/>
<dbReference type="InterPro" id="IPR018499">
    <property type="entry name" value="Tetraspanin/Peripherin"/>
</dbReference>
<evidence type="ECO:0000256" key="2">
    <source>
        <dbReference type="ARBA" id="ARBA00006840"/>
    </source>
</evidence>